<dbReference type="Gene3D" id="3.30.70.20">
    <property type="match status" value="1"/>
</dbReference>
<dbReference type="OrthoDB" id="3174279at2"/>
<evidence type="ECO:0000256" key="2">
    <source>
        <dbReference type="ARBA" id="ARBA00022485"/>
    </source>
</evidence>
<feature type="domain" description="4Fe-4S ferredoxin-type" evidence="7">
    <location>
        <begin position="320"/>
        <end position="349"/>
    </location>
</feature>
<protein>
    <submittedName>
        <fullName evidence="8">4Fe-4S ferredoxin</fullName>
    </submittedName>
</protein>
<evidence type="ECO:0000256" key="4">
    <source>
        <dbReference type="ARBA" id="ARBA00023004"/>
    </source>
</evidence>
<comment type="cofactor">
    <cofactor evidence="1">
        <name>[4Fe-4S] cluster</name>
        <dbReference type="ChEBI" id="CHEBI:49883"/>
    </cofactor>
</comment>
<evidence type="ECO:0000256" key="1">
    <source>
        <dbReference type="ARBA" id="ARBA00001966"/>
    </source>
</evidence>
<sequence>MPDLIAIAERLAERPPVAALDGGRCLRVRDRESSCAACAEACPVGAVAVRAAAVEEAAPYGSVDAVRDAGPRIDDEACVRCGACVAACPTNALLALPPLDDGGLFAQVDAAGTAARERADAGTAAAGTSNSTGEEAATPVEPPTAGFACERLAQTLRLEGDRIVVLPCLAWVDVALLVHLACNGAERIAVPLDACPSCELADAAELVRAAVENARRICAVAGIDAAFETTDGAGLRDLEAAPEADATGELSRRSLFTQAGASLLDTAREEAARQLESLAGAPVSDDAPIEPDTRRWQLLDDLHAAGLTDDAAVVPRALAPRVSIDVERCSGCAQCALFCPTEALRRIGRAPGGRTLLEFDPARCRNCGVCEATCRYAALTCEETLTAAELFALDPQEILIPKRRVLPERRSNA</sequence>
<dbReference type="GO" id="GO:0051539">
    <property type="term" value="F:4 iron, 4 sulfur cluster binding"/>
    <property type="evidence" value="ECO:0007669"/>
    <property type="project" value="UniProtKB-KW"/>
</dbReference>
<dbReference type="SUPFAM" id="SSF54862">
    <property type="entry name" value="4Fe-4S ferredoxins"/>
    <property type="match status" value="2"/>
</dbReference>
<dbReference type="GO" id="GO:0046872">
    <property type="term" value="F:metal ion binding"/>
    <property type="evidence" value="ECO:0007669"/>
    <property type="project" value="UniProtKB-KW"/>
</dbReference>
<feature type="region of interest" description="Disordered" evidence="6">
    <location>
        <begin position="119"/>
        <end position="140"/>
    </location>
</feature>
<dbReference type="EMBL" id="PPTS01000001">
    <property type="protein sequence ID" value="RDB67223.1"/>
    <property type="molecule type" value="Genomic_DNA"/>
</dbReference>
<dbReference type="RefSeq" id="WP_114568214.1">
    <property type="nucleotide sequence ID" value="NZ_CABMMS010000001.1"/>
</dbReference>
<keyword evidence="3" id="KW-0479">Metal-binding</keyword>
<feature type="compositionally biased region" description="Low complexity" evidence="6">
    <location>
        <begin position="121"/>
        <end position="134"/>
    </location>
</feature>
<accession>A0A369M657</accession>
<name>A0A369M657_9ACTN</name>
<dbReference type="Pfam" id="PF12838">
    <property type="entry name" value="Fer4_7"/>
    <property type="match status" value="2"/>
</dbReference>
<dbReference type="InterPro" id="IPR017900">
    <property type="entry name" value="4Fe4S_Fe_S_CS"/>
</dbReference>
<keyword evidence="9" id="KW-1185">Reference proteome</keyword>
<evidence type="ECO:0000259" key="7">
    <source>
        <dbReference type="PROSITE" id="PS51379"/>
    </source>
</evidence>
<evidence type="ECO:0000256" key="3">
    <source>
        <dbReference type="ARBA" id="ARBA00022723"/>
    </source>
</evidence>
<gene>
    <name evidence="8" type="ORF">C1877_01940</name>
</gene>
<dbReference type="AlphaFoldDB" id="A0A369M657"/>
<evidence type="ECO:0000256" key="5">
    <source>
        <dbReference type="ARBA" id="ARBA00023014"/>
    </source>
</evidence>
<dbReference type="PANTHER" id="PTHR24960">
    <property type="entry name" value="PHOTOSYSTEM I IRON-SULFUR CENTER-RELATED"/>
    <property type="match status" value="1"/>
</dbReference>
<evidence type="ECO:0000313" key="9">
    <source>
        <dbReference type="Proteomes" id="UP000254000"/>
    </source>
</evidence>
<feature type="domain" description="4Fe-4S ferredoxin-type" evidence="7">
    <location>
        <begin position="69"/>
        <end position="99"/>
    </location>
</feature>
<dbReference type="GeneID" id="78358475"/>
<evidence type="ECO:0000313" key="8">
    <source>
        <dbReference type="EMBL" id="RDB67223.1"/>
    </source>
</evidence>
<comment type="caution">
    <text evidence="8">The sequence shown here is derived from an EMBL/GenBank/DDBJ whole genome shotgun (WGS) entry which is preliminary data.</text>
</comment>
<reference evidence="8 9" key="1">
    <citation type="journal article" date="2018" name="Elife">
        <title>Discovery and characterization of a prevalent human gut bacterial enzyme sufficient for the inactivation of a family of plant toxins.</title>
        <authorList>
            <person name="Koppel N."/>
            <person name="Bisanz J.E."/>
            <person name="Pandelia M.E."/>
            <person name="Turnbaugh P.J."/>
            <person name="Balskus E.P."/>
        </authorList>
    </citation>
    <scope>NUCLEOTIDE SEQUENCE [LARGE SCALE GENOMIC DNA]</scope>
    <source>
        <strain evidence="8 9">3C</strain>
    </source>
</reference>
<dbReference type="InterPro" id="IPR017896">
    <property type="entry name" value="4Fe4S_Fe-S-bd"/>
</dbReference>
<dbReference type="InterPro" id="IPR050157">
    <property type="entry name" value="PSI_iron-sulfur_center"/>
</dbReference>
<keyword evidence="5" id="KW-0411">Iron-sulfur</keyword>
<dbReference type="Proteomes" id="UP000254000">
    <property type="component" value="Unassembled WGS sequence"/>
</dbReference>
<dbReference type="Gene3D" id="3.30.70.3270">
    <property type="match status" value="1"/>
</dbReference>
<organism evidence="8 9">
    <name type="scientific">Gordonibacter pamelaeae</name>
    <dbReference type="NCBI Taxonomy" id="471189"/>
    <lineage>
        <taxon>Bacteria</taxon>
        <taxon>Bacillati</taxon>
        <taxon>Actinomycetota</taxon>
        <taxon>Coriobacteriia</taxon>
        <taxon>Eggerthellales</taxon>
        <taxon>Eggerthellaceae</taxon>
        <taxon>Gordonibacter</taxon>
    </lineage>
</organism>
<proteinExistence type="predicted"/>
<evidence type="ECO:0000256" key="6">
    <source>
        <dbReference type="SAM" id="MobiDB-lite"/>
    </source>
</evidence>
<dbReference type="PANTHER" id="PTHR24960:SF79">
    <property type="entry name" value="PHOTOSYSTEM I IRON-SULFUR CENTER"/>
    <property type="match status" value="1"/>
</dbReference>
<keyword evidence="4" id="KW-0408">Iron</keyword>
<dbReference type="PROSITE" id="PS00198">
    <property type="entry name" value="4FE4S_FER_1"/>
    <property type="match status" value="2"/>
</dbReference>
<dbReference type="PROSITE" id="PS51379">
    <property type="entry name" value="4FE4S_FER_2"/>
    <property type="match status" value="4"/>
</dbReference>
<feature type="domain" description="4Fe-4S ferredoxin-type" evidence="7">
    <location>
        <begin position="23"/>
        <end position="52"/>
    </location>
</feature>
<feature type="domain" description="4Fe-4S ferredoxin-type" evidence="7">
    <location>
        <begin position="355"/>
        <end position="384"/>
    </location>
</feature>
<keyword evidence="2" id="KW-0004">4Fe-4S</keyword>